<evidence type="ECO:0000313" key="2">
    <source>
        <dbReference type="Proteomes" id="UP001055072"/>
    </source>
</evidence>
<proteinExistence type="predicted"/>
<evidence type="ECO:0000313" key="1">
    <source>
        <dbReference type="EMBL" id="KAI0094071.1"/>
    </source>
</evidence>
<organism evidence="1 2">
    <name type="scientific">Irpex rosettiformis</name>
    <dbReference type="NCBI Taxonomy" id="378272"/>
    <lineage>
        <taxon>Eukaryota</taxon>
        <taxon>Fungi</taxon>
        <taxon>Dikarya</taxon>
        <taxon>Basidiomycota</taxon>
        <taxon>Agaricomycotina</taxon>
        <taxon>Agaricomycetes</taxon>
        <taxon>Polyporales</taxon>
        <taxon>Irpicaceae</taxon>
        <taxon>Irpex</taxon>
    </lineage>
</organism>
<accession>A0ACB8UIC0</accession>
<reference evidence="1" key="1">
    <citation type="journal article" date="2021" name="Environ. Microbiol.">
        <title>Gene family expansions and transcriptome signatures uncover fungal adaptations to wood decay.</title>
        <authorList>
            <person name="Hage H."/>
            <person name="Miyauchi S."/>
            <person name="Viragh M."/>
            <person name="Drula E."/>
            <person name="Min B."/>
            <person name="Chaduli D."/>
            <person name="Navarro D."/>
            <person name="Favel A."/>
            <person name="Norest M."/>
            <person name="Lesage-Meessen L."/>
            <person name="Balint B."/>
            <person name="Merenyi Z."/>
            <person name="de Eugenio L."/>
            <person name="Morin E."/>
            <person name="Martinez A.T."/>
            <person name="Baldrian P."/>
            <person name="Stursova M."/>
            <person name="Martinez M.J."/>
            <person name="Novotny C."/>
            <person name="Magnuson J.K."/>
            <person name="Spatafora J.W."/>
            <person name="Maurice S."/>
            <person name="Pangilinan J."/>
            <person name="Andreopoulos W."/>
            <person name="LaButti K."/>
            <person name="Hundley H."/>
            <person name="Na H."/>
            <person name="Kuo A."/>
            <person name="Barry K."/>
            <person name="Lipzen A."/>
            <person name="Henrissat B."/>
            <person name="Riley R."/>
            <person name="Ahrendt S."/>
            <person name="Nagy L.G."/>
            <person name="Grigoriev I.V."/>
            <person name="Martin F."/>
            <person name="Rosso M.N."/>
        </authorList>
    </citation>
    <scope>NUCLEOTIDE SEQUENCE</scope>
    <source>
        <strain evidence="1">CBS 384.51</strain>
    </source>
</reference>
<dbReference type="EMBL" id="MU274901">
    <property type="protein sequence ID" value="KAI0094071.1"/>
    <property type="molecule type" value="Genomic_DNA"/>
</dbReference>
<keyword evidence="2" id="KW-1185">Reference proteome</keyword>
<gene>
    <name evidence="1" type="ORF">BDY19DRAFT_920647</name>
</gene>
<sequence>MPLFFYQVGGFYSHVRRNAGNIPTSSNELANKLLGPKANIKLKDDDALQFFLGITPCGASYILLPDQAVEGSSQLRALFKGRPWPSNEFISLSPVYFADSNSLAAKLATLTNKKSKERRDRSTANTAFTTGVSSISSLQRGGIDRATFEYHRVLYQLCRGTITASEYDARTPPWFGDINTMWSFAYNTWSRDQRTLVERQQDPKVLDVSWTEYIPPSGSETLMAINTNHFIVKENRMLLNPEAGTFLHGETLQASHNEIATSLQEIFIEAKRSRPVLLFVHDAKWAMIVLKSFGVDTSEWRLGVEPILGRPLLEKPDPENNYGLVEVRHDRSRDFRSSTTPHYDQRQRSTRSRSPHGRPVNRNKSPPEQQRSPYPVYVVDVKNLYTTMSQLSESASNTLVADIARALRVKYEQPSQVENNPNPNQRLPGWCAGNESRILGYLWSTMVSGNAIDEQRGTFFNRIVHQTHLQQVSKKESVATSSTPVPTPVVQGEGDSDSDRDPNDFAPIGPSSRPNGSAGKDPYASDEDDYYIDF</sequence>
<protein>
    <submittedName>
        <fullName evidence="1">Uncharacterized protein</fullName>
    </submittedName>
</protein>
<comment type="caution">
    <text evidence="1">The sequence shown here is derived from an EMBL/GenBank/DDBJ whole genome shotgun (WGS) entry which is preliminary data.</text>
</comment>
<dbReference type="Proteomes" id="UP001055072">
    <property type="component" value="Unassembled WGS sequence"/>
</dbReference>
<name>A0ACB8UIC0_9APHY</name>